<feature type="non-terminal residue" evidence="1">
    <location>
        <position position="41"/>
    </location>
</feature>
<comment type="caution">
    <text evidence="1">The sequence shown here is derived from an EMBL/GenBank/DDBJ whole genome shotgun (WGS) entry which is preliminary data.</text>
</comment>
<dbReference type="EMBL" id="CAJVPK010008209">
    <property type="protein sequence ID" value="CAG8659874.1"/>
    <property type="molecule type" value="Genomic_DNA"/>
</dbReference>
<dbReference type="Proteomes" id="UP000789706">
    <property type="component" value="Unassembled WGS sequence"/>
</dbReference>
<keyword evidence="2" id="KW-1185">Reference proteome</keyword>
<evidence type="ECO:0000313" key="1">
    <source>
        <dbReference type="EMBL" id="CAG8659874.1"/>
    </source>
</evidence>
<organism evidence="1 2">
    <name type="scientific">Diversispora eburnea</name>
    <dbReference type="NCBI Taxonomy" id="1213867"/>
    <lineage>
        <taxon>Eukaryota</taxon>
        <taxon>Fungi</taxon>
        <taxon>Fungi incertae sedis</taxon>
        <taxon>Mucoromycota</taxon>
        <taxon>Glomeromycotina</taxon>
        <taxon>Glomeromycetes</taxon>
        <taxon>Diversisporales</taxon>
        <taxon>Diversisporaceae</taxon>
        <taxon>Diversispora</taxon>
    </lineage>
</organism>
<proteinExistence type="predicted"/>
<reference evidence="1" key="1">
    <citation type="submission" date="2021-06" db="EMBL/GenBank/DDBJ databases">
        <authorList>
            <person name="Kallberg Y."/>
            <person name="Tangrot J."/>
            <person name="Rosling A."/>
        </authorList>
    </citation>
    <scope>NUCLEOTIDE SEQUENCE</scope>
    <source>
        <strain evidence="1">AZ414A</strain>
    </source>
</reference>
<evidence type="ECO:0000313" key="2">
    <source>
        <dbReference type="Proteomes" id="UP000789706"/>
    </source>
</evidence>
<dbReference type="AlphaFoldDB" id="A0A9N9E4W2"/>
<gene>
    <name evidence="1" type="ORF">DEBURN_LOCUS11725</name>
</gene>
<name>A0A9N9E4W2_9GLOM</name>
<protein>
    <submittedName>
        <fullName evidence="1">4386_t:CDS:1</fullName>
    </submittedName>
</protein>
<feature type="non-terminal residue" evidence="1">
    <location>
        <position position="1"/>
    </location>
</feature>
<accession>A0A9N9E4W2</accession>
<sequence length="41" mass="4895">NDQYTYNFTLHAMHNIIDTIVFSYDFTQVSFSEDYNNNSPK</sequence>